<proteinExistence type="predicted"/>
<dbReference type="Gene3D" id="3.90.1640.10">
    <property type="entry name" value="inorganic pyrophosphatase (n-terminal core)"/>
    <property type="match status" value="1"/>
</dbReference>
<dbReference type="EMBL" id="QGGB01000001">
    <property type="protein sequence ID" value="PWN08162.1"/>
    <property type="molecule type" value="Genomic_DNA"/>
</dbReference>
<feature type="domain" description="DHHA1" evidence="2">
    <location>
        <begin position="227"/>
        <end position="303"/>
    </location>
</feature>
<reference evidence="3 4" key="1">
    <citation type="submission" date="2018-05" db="EMBL/GenBank/DDBJ databases">
        <title>Rhodohalobacter halophilus gen. nov., sp. nov., a moderately halophilic member of the family Balneolaceae.</title>
        <authorList>
            <person name="Liu Z.-W."/>
        </authorList>
    </citation>
    <scope>NUCLEOTIDE SEQUENCE [LARGE SCALE GENOMIC DNA]</scope>
    <source>
        <strain evidence="3 4">8A47</strain>
    </source>
</reference>
<dbReference type="GO" id="GO:0003676">
    <property type="term" value="F:nucleic acid binding"/>
    <property type="evidence" value="ECO:0007669"/>
    <property type="project" value="InterPro"/>
</dbReference>
<dbReference type="SUPFAM" id="SSF64182">
    <property type="entry name" value="DHH phosphoesterases"/>
    <property type="match status" value="1"/>
</dbReference>
<dbReference type="InterPro" id="IPR038763">
    <property type="entry name" value="DHH_sf"/>
</dbReference>
<evidence type="ECO:0000313" key="3">
    <source>
        <dbReference type="EMBL" id="PWN08162.1"/>
    </source>
</evidence>
<dbReference type="RefSeq" id="WP_109643797.1">
    <property type="nucleotide sequence ID" value="NZ_QGGB01000001.1"/>
</dbReference>
<comment type="caution">
    <text evidence="3">The sequence shown here is derived from an EMBL/GenBank/DDBJ whole genome shotgun (WGS) entry which is preliminary data.</text>
</comment>
<evidence type="ECO:0000259" key="2">
    <source>
        <dbReference type="Pfam" id="PF02272"/>
    </source>
</evidence>
<accession>A0A316TZ13</accession>
<dbReference type="OrthoDB" id="9803668at2"/>
<dbReference type="Pfam" id="PF01368">
    <property type="entry name" value="DHH"/>
    <property type="match status" value="1"/>
</dbReference>
<evidence type="ECO:0000313" key="4">
    <source>
        <dbReference type="Proteomes" id="UP000245533"/>
    </source>
</evidence>
<sequence length="330" mass="36695">MFKEFINSLQNYKSIGVFSHVRPDGDCIGSQVALCRWLEANGWTAHAFNDDDVPPNMTWLAEFYPIEKPDEEKVRSLDALIMVDGNMPSRFGVIGNLNNSLALPMFMIDHHPDPEDVFIEAVSVPEASSTCELIYRLYEESGIGLIDEVTAKALYTGIITDTGSLHFDSVTPETVEIVADLLRRGDFKPNEVIEKIYSNRTINQYKLLSRALGTIEMFLDNQVAVMHVTQQMLHETGTSNVDTDGFVSYPLSITGVKVAILFKDLKDEGIKMSLRSRSAVDVNVWARKLGGGGHKKAAGAWHEGPLQKAIRDTIEFGKKLIEKSETPAES</sequence>
<dbReference type="PANTHER" id="PTHR47618">
    <property type="entry name" value="BIFUNCTIONAL OLIGORIBONUCLEASE AND PAP PHOSPHATASE NRNA"/>
    <property type="match status" value="1"/>
</dbReference>
<dbReference type="PANTHER" id="PTHR47618:SF1">
    <property type="entry name" value="BIFUNCTIONAL OLIGORIBONUCLEASE AND PAP PHOSPHATASE NRNA"/>
    <property type="match status" value="1"/>
</dbReference>
<protein>
    <submittedName>
        <fullName evidence="3">Bifunctional oligoribonuclease/PAP phosphatase NrnA</fullName>
    </submittedName>
</protein>
<dbReference type="Proteomes" id="UP000245533">
    <property type="component" value="Unassembled WGS sequence"/>
</dbReference>
<organism evidence="3 4">
    <name type="scientific">Rhodohalobacter mucosus</name>
    <dbReference type="NCBI Taxonomy" id="2079485"/>
    <lineage>
        <taxon>Bacteria</taxon>
        <taxon>Pseudomonadati</taxon>
        <taxon>Balneolota</taxon>
        <taxon>Balneolia</taxon>
        <taxon>Balneolales</taxon>
        <taxon>Balneolaceae</taxon>
        <taxon>Rhodohalobacter</taxon>
    </lineage>
</organism>
<dbReference type="AlphaFoldDB" id="A0A316TZ13"/>
<feature type="domain" description="DDH" evidence="1">
    <location>
        <begin position="15"/>
        <end position="158"/>
    </location>
</feature>
<dbReference type="InterPro" id="IPR051319">
    <property type="entry name" value="Oligoribo/pAp-PDE_c-di-AMP_PDE"/>
</dbReference>
<keyword evidence="4" id="KW-1185">Reference proteome</keyword>
<dbReference type="InterPro" id="IPR003156">
    <property type="entry name" value="DHHA1_dom"/>
</dbReference>
<gene>
    <name evidence="3" type="ORF">DDZ15_00570</name>
</gene>
<dbReference type="InterPro" id="IPR001667">
    <property type="entry name" value="DDH_dom"/>
</dbReference>
<dbReference type="Pfam" id="PF02272">
    <property type="entry name" value="DHHA1"/>
    <property type="match status" value="1"/>
</dbReference>
<dbReference type="Gene3D" id="3.10.310.30">
    <property type="match status" value="1"/>
</dbReference>
<evidence type="ECO:0000259" key="1">
    <source>
        <dbReference type="Pfam" id="PF01368"/>
    </source>
</evidence>
<name>A0A316TZ13_9BACT</name>